<dbReference type="Pfam" id="PF08240">
    <property type="entry name" value="ADH_N"/>
    <property type="match status" value="1"/>
</dbReference>
<evidence type="ECO:0000256" key="1">
    <source>
        <dbReference type="ARBA" id="ARBA00001947"/>
    </source>
</evidence>
<keyword evidence="3" id="KW-0862">Zinc</keyword>
<evidence type="ECO:0000256" key="4">
    <source>
        <dbReference type="ARBA" id="ARBA00023002"/>
    </source>
</evidence>
<dbReference type="GO" id="GO:0005737">
    <property type="term" value="C:cytoplasm"/>
    <property type="evidence" value="ECO:0007669"/>
    <property type="project" value="TreeGrafter"/>
</dbReference>
<keyword evidence="8" id="KW-1185">Reference proteome</keyword>
<name>A0A1M6C022_9FLAO</name>
<dbReference type="Proteomes" id="UP000184231">
    <property type="component" value="Unassembled WGS sequence"/>
</dbReference>
<evidence type="ECO:0000313" key="8">
    <source>
        <dbReference type="Proteomes" id="UP000184231"/>
    </source>
</evidence>
<dbReference type="GO" id="GO:0004022">
    <property type="term" value="F:alcohol dehydrogenase (NAD+) activity"/>
    <property type="evidence" value="ECO:0007669"/>
    <property type="project" value="TreeGrafter"/>
</dbReference>
<dbReference type="STRING" id="558155.SAMN04487911_10334"/>
<keyword evidence="2" id="KW-0479">Metal-binding</keyword>
<proteinExistence type="predicted"/>
<evidence type="ECO:0000256" key="2">
    <source>
        <dbReference type="ARBA" id="ARBA00022723"/>
    </source>
</evidence>
<evidence type="ECO:0000313" key="7">
    <source>
        <dbReference type="EMBL" id="SHI54253.1"/>
    </source>
</evidence>
<organism evidence="7 8">
    <name type="scientific">Arenibacter nanhaiticus</name>
    <dbReference type="NCBI Taxonomy" id="558155"/>
    <lineage>
        <taxon>Bacteria</taxon>
        <taxon>Pseudomonadati</taxon>
        <taxon>Bacteroidota</taxon>
        <taxon>Flavobacteriia</taxon>
        <taxon>Flavobacteriales</taxon>
        <taxon>Flavobacteriaceae</taxon>
        <taxon>Arenibacter</taxon>
    </lineage>
</organism>
<sequence>MSKLEYTQVQNQIFEQSHKPFQVETRELHYDLEAGEALVKILLPTICGSEIHSIKGRCQEDTPSILGYGAVGDIVVVNSREGFKVGDRVTYTIADTYGQCPPCTELGYKKSEKVFLNIVMLPFIKAVG</sequence>
<dbReference type="RefSeq" id="WP_072763115.1">
    <property type="nucleotide sequence ID" value="NZ_FQYX01000003.1"/>
</dbReference>
<dbReference type="GO" id="GO:0046872">
    <property type="term" value="F:metal ion binding"/>
    <property type="evidence" value="ECO:0007669"/>
    <property type="project" value="UniProtKB-KW"/>
</dbReference>
<comment type="cofactor">
    <cofactor evidence="1">
        <name>Zn(2+)</name>
        <dbReference type="ChEBI" id="CHEBI:29105"/>
    </cofactor>
</comment>
<gene>
    <name evidence="7" type="ORF">SAMN04487911_10334</name>
</gene>
<feature type="domain" description="Alcohol dehydrogenase-like N-terminal" evidence="6">
    <location>
        <begin position="34"/>
        <end position="105"/>
    </location>
</feature>
<dbReference type="InterPro" id="IPR013154">
    <property type="entry name" value="ADH-like_N"/>
</dbReference>
<keyword evidence="5" id="KW-0520">NAD</keyword>
<keyword evidence="4" id="KW-0560">Oxidoreductase</keyword>
<dbReference type="InterPro" id="IPR011032">
    <property type="entry name" value="GroES-like_sf"/>
</dbReference>
<evidence type="ECO:0000256" key="3">
    <source>
        <dbReference type="ARBA" id="ARBA00022833"/>
    </source>
</evidence>
<dbReference type="SUPFAM" id="SSF50129">
    <property type="entry name" value="GroES-like"/>
    <property type="match status" value="1"/>
</dbReference>
<dbReference type="EMBL" id="FQYX01000003">
    <property type="protein sequence ID" value="SHI54253.1"/>
    <property type="molecule type" value="Genomic_DNA"/>
</dbReference>
<dbReference type="OrthoDB" id="9787435at2"/>
<dbReference type="AlphaFoldDB" id="A0A1M6C022"/>
<dbReference type="Gene3D" id="3.90.180.10">
    <property type="entry name" value="Medium-chain alcohol dehydrogenases, catalytic domain"/>
    <property type="match status" value="1"/>
</dbReference>
<dbReference type="PANTHER" id="PTHR42940:SF3">
    <property type="entry name" value="ALCOHOL DEHYDROGENASE 1-RELATED"/>
    <property type="match status" value="1"/>
</dbReference>
<dbReference type="PANTHER" id="PTHR42940">
    <property type="entry name" value="ALCOHOL DEHYDROGENASE 1-RELATED"/>
    <property type="match status" value="1"/>
</dbReference>
<accession>A0A1M6C022</accession>
<protein>
    <submittedName>
        <fullName evidence="7">Alcohol dehydrogenase GroES-like domain-containing protein</fullName>
    </submittedName>
</protein>
<evidence type="ECO:0000259" key="6">
    <source>
        <dbReference type="Pfam" id="PF08240"/>
    </source>
</evidence>
<reference evidence="7 8" key="1">
    <citation type="submission" date="2016-11" db="EMBL/GenBank/DDBJ databases">
        <authorList>
            <person name="Jaros S."/>
            <person name="Januszkiewicz K."/>
            <person name="Wedrychowicz H."/>
        </authorList>
    </citation>
    <scope>NUCLEOTIDE SEQUENCE [LARGE SCALE GENOMIC DNA]</scope>
    <source>
        <strain evidence="7 8">CGMCC 1.8863</strain>
    </source>
</reference>
<evidence type="ECO:0000256" key="5">
    <source>
        <dbReference type="ARBA" id="ARBA00023027"/>
    </source>
</evidence>